<dbReference type="GO" id="GO:0110001">
    <property type="term" value="C:toxin-antitoxin complex"/>
    <property type="evidence" value="ECO:0007669"/>
    <property type="project" value="InterPro"/>
</dbReference>
<dbReference type="AlphaFoldDB" id="A0A7W4WEL0"/>
<evidence type="ECO:0000313" key="5">
    <source>
        <dbReference type="Proteomes" id="UP000535937"/>
    </source>
</evidence>
<evidence type="ECO:0000256" key="3">
    <source>
        <dbReference type="ARBA" id="ARBA00022801"/>
    </source>
</evidence>
<organism evidence="4 5">
    <name type="scientific">Microbulbifer rhizosphaerae</name>
    <dbReference type="NCBI Taxonomy" id="1562603"/>
    <lineage>
        <taxon>Bacteria</taxon>
        <taxon>Pseudomonadati</taxon>
        <taxon>Pseudomonadota</taxon>
        <taxon>Gammaproteobacteria</taxon>
        <taxon>Cellvibrionales</taxon>
        <taxon>Microbulbiferaceae</taxon>
        <taxon>Microbulbifer</taxon>
    </lineage>
</organism>
<evidence type="ECO:0000256" key="2">
    <source>
        <dbReference type="ARBA" id="ARBA00022722"/>
    </source>
</evidence>
<dbReference type="RefSeq" id="WP_183462401.1">
    <property type="nucleotide sequence ID" value="NZ_JACHWZ010000020.1"/>
</dbReference>
<keyword evidence="2" id="KW-0540">Nuclease</keyword>
<keyword evidence="1" id="KW-1277">Toxin-antitoxin system</keyword>
<proteinExistence type="predicted"/>
<dbReference type="GO" id="GO:0016787">
    <property type="term" value="F:hydrolase activity"/>
    <property type="evidence" value="ECO:0007669"/>
    <property type="project" value="UniProtKB-KW"/>
</dbReference>
<protein>
    <submittedName>
        <fullName evidence="4">Uncharacterized protein with HEPN domain</fullName>
    </submittedName>
</protein>
<name>A0A7W4WEL0_9GAMM</name>
<sequence length="51" mass="5912">MPLKAKKYLYDAQCNLLIHGYADIDDRLVWNIVETKLPTLKHEVSNLLQGE</sequence>
<keyword evidence="3" id="KW-0378">Hydrolase</keyword>
<dbReference type="GO" id="GO:0004540">
    <property type="term" value="F:RNA nuclease activity"/>
    <property type="evidence" value="ECO:0007669"/>
    <property type="project" value="InterPro"/>
</dbReference>
<gene>
    <name evidence="4" type="ORF">FHS09_003648</name>
</gene>
<dbReference type="InterPro" id="IPR008201">
    <property type="entry name" value="HepT-like"/>
</dbReference>
<dbReference type="Proteomes" id="UP000535937">
    <property type="component" value="Unassembled WGS sequence"/>
</dbReference>
<reference evidence="4 5" key="1">
    <citation type="submission" date="2020-08" db="EMBL/GenBank/DDBJ databases">
        <title>Genomic Encyclopedia of Type Strains, Phase III (KMG-III): the genomes of soil and plant-associated and newly described type strains.</title>
        <authorList>
            <person name="Whitman W."/>
        </authorList>
    </citation>
    <scope>NUCLEOTIDE SEQUENCE [LARGE SCALE GENOMIC DNA]</scope>
    <source>
        <strain evidence="4 5">CECT 8799</strain>
    </source>
</reference>
<comment type="caution">
    <text evidence="4">The sequence shown here is derived from an EMBL/GenBank/DDBJ whole genome shotgun (WGS) entry which is preliminary data.</text>
</comment>
<dbReference type="EMBL" id="JACHWZ010000020">
    <property type="protein sequence ID" value="MBB3062799.1"/>
    <property type="molecule type" value="Genomic_DNA"/>
</dbReference>
<keyword evidence="5" id="KW-1185">Reference proteome</keyword>
<evidence type="ECO:0000313" key="4">
    <source>
        <dbReference type="EMBL" id="MBB3062799.1"/>
    </source>
</evidence>
<accession>A0A7W4WEL0</accession>
<dbReference type="Pfam" id="PF01934">
    <property type="entry name" value="HepT-like"/>
    <property type="match status" value="1"/>
</dbReference>
<evidence type="ECO:0000256" key="1">
    <source>
        <dbReference type="ARBA" id="ARBA00022649"/>
    </source>
</evidence>